<evidence type="ECO:0000256" key="1">
    <source>
        <dbReference type="SAM" id="MobiDB-lite"/>
    </source>
</evidence>
<protein>
    <submittedName>
        <fullName evidence="2">Uncharacterized protein</fullName>
    </submittedName>
</protein>
<evidence type="ECO:0000313" key="3">
    <source>
        <dbReference type="Proteomes" id="UP000708208"/>
    </source>
</evidence>
<feature type="compositionally biased region" description="Low complexity" evidence="1">
    <location>
        <begin position="350"/>
        <end position="360"/>
    </location>
</feature>
<dbReference type="OrthoDB" id="1607513at2759"/>
<dbReference type="EMBL" id="CAJVCH010075742">
    <property type="protein sequence ID" value="CAG7720978.1"/>
    <property type="molecule type" value="Genomic_DNA"/>
</dbReference>
<dbReference type="AlphaFoldDB" id="A0A8J2NTX4"/>
<name>A0A8J2NTX4_9HEXA</name>
<comment type="caution">
    <text evidence="2">The sequence shown here is derived from an EMBL/GenBank/DDBJ whole genome shotgun (WGS) entry which is preliminary data.</text>
</comment>
<proteinExistence type="predicted"/>
<accession>A0A8J2NTX4</accession>
<reference evidence="2" key="1">
    <citation type="submission" date="2021-06" db="EMBL/GenBank/DDBJ databases">
        <authorList>
            <person name="Hodson N. C."/>
            <person name="Mongue J. A."/>
            <person name="Jaron S. K."/>
        </authorList>
    </citation>
    <scope>NUCLEOTIDE SEQUENCE</scope>
</reference>
<feature type="compositionally biased region" description="Polar residues" evidence="1">
    <location>
        <begin position="321"/>
        <end position="330"/>
    </location>
</feature>
<evidence type="ECO:0000313" key="2">
    <source>
        <dbReference type="EMBL" id="CAG7720978.1"/>
    </source>
</evidence>
<feature type="compositionally biased region" description="Low complexity" evidence="1">
    <location>
        <begin position="301"/>
        <end position="316"/>
    </location>
</feature>
<organism evidence="2 3">
    <name type="scientific">Allacma fusca</name>
    <dbReference type="NCBI Taxonomy" id="39272"/>
    <lineage>
        <taxon>Eukaryota</taxon>
        <taxon>Metazoa</taxon>
        <taxon>Ecdysozoa</taxon>
        <taxon>Arthropoda</taxon>
        <taxon>Hexapoda</taxon>
        <taxon>Collembola</taxon>
        <taxon>Symphypleona</taxon>
        <taxon>Sminthuridae</taxon>
        <taxon>Allacma</taxon>
    </lineage>
</organism>
<feature type="region of interest" description="Disordered" evidence="1">
    <location>
        <begin position="229"/>
        <end position="266"/>
    </location>
</feature>
<gene>
    <name evidence="2" type="ORF">AFUS01_LOCUS10228</name>
</gene>
<feature type="region of interest" description="Disordered" evidence="1">
    <location>
        <begin position="301"/>
        <end position="388"/>
    </location>
</feature>
<sequence>MKAVPWWNKELATLRKESRDARISDGWERSGEAWQNYKKIRNTYNNKVRDAKRDSWLNLCEAIEKLPTVARVSKCFKHVGPRQPNIIQVPGMDDLVDPRAAADWWSFHSKSLLPELDAESATLKYRAFCNSLKEVFPEDDRKKAKLLNKTRVFRVGKDDPLDYVMAKLHLFDRIDSNMEKSKQLHYLFKGLPAQLAHTVHRNLGNDACVNDFIKELKYQCDDPHFQLFTSSTQNPEVPSELYDPDYNPPNPPKPQSTRNFNYPNEYPFNGEIKQQMCGYCNRPGHHIRQCYIFNRHYVARNNSENPQHPPNSSQNPPTAPPQNSQNTPMRPNNGGRPFTRSQNTPDNRRNIPPTNNNTPTSLMHVDVSLPPNHVNGNHVSGDAPRSGNLNDVTVSPVVRSFDIFGKLQHSSNGLMIPIELEKIHTQALIDSGAASTDSPRVPVNKLIHLNVKIATYSTTWQFYIFPQCSQDIILGVDLLHLENLIIDFEISNMDWLDVSFDEPLSPITQDEEDLLKEFDFGLLGEPTEWNFQQLFLNFDILRGSHKGKNLAQFLHYVLCDFDITGGLLSMTSDNTSNMKTVFAELVNYKTRLSR</sequence>
<keyword evidence="3" id="KW-1185">Reference proteome</keyword>
<dbReference type="Proteomes" id="UP000708208">
    <property type="component" value="Unassembled WGS sequence"/>
</dbReference>